<reference evidence="1" key="1">
    <citation type="submission" date="2023-03" db="EMBL/GenBank/DDBJ databases">
        <title>Massive genome expansion in bonnet fungi (Mycena s.s.) driven by repeated elements and novel gene families across ecological guilds.</title>
        <authorList>
            <consortium name="Lawrence Berkeley National Laboratory"/>
            <person name="Harder C.B."/>
            <person name="Miyauchi S."/>
            <person name="Viragh M."/>
            <person name="Kuo A."/>
            <person name="Thoen E."/>
            <person name="Andreopoulos B."/>
            <person name="Lu D."/>
            <person name="Skrede I."/>
            <person name="Drula E."/>
            <person name="Henrissat B."/>
            <person name="Morin E."/>
            <person name="Kohler A."/>
            <person name="Barry K."/>
            <person name="LaButti K."/>
            <person name="Morin E."/>
            <person name="Salamov A."/>
            <person name="Lipzen A."/>
            <person name="Mereny Z."/>
            <person name="Hegedus B."/>
            <person name="Baldrian P."/>
            <person name="Stursova M."/>
            <person name="Weitz H."/>
            <person name="Taylor A."/>
            <person name="Grigoriev I.V."/>
            <person name="Nagy L.G."/>
            <person name="Martin F."/>
            <person name="Kauserud H."/>
        </authorList>
    </citation>
    <scope>NUCLEOTIDE SEQUENCE</scope>
    <source>
        <strain evidence="1">CBHHK002</strain>
    </source>
</reference>
<dbReference type="Proteomes" id="UP001218218">
    <property type="component" value="Unassembled WGS sequence"/>
</dbReference>
<comment type="caution">
    <text evidence="1">The sequence shown here is derived from an EMBL/GenBank/DDBJ whole genome shotgun (WGS) entry which is preliminary data.</text>
</comment>
<keyword evidence="2" id="KW-1185">Reference proteome</keyword>
<accession>A0AAD6Z171</accession>
<gene>
    <name evidence="1" type="ORF">DFH08DRAFT_722883</name>
</gene>
<name>A0AAD6Z171_9AGAR</name>
<evidence type="ECO:0000313" key="2">
    <source>
        <dbReference type="Proteomes" id="UP001218218"/>
    </source>
</evidence>
<protein>
    <submittedName>
        <fullName evidence="1">Uncharacterized protein</fullName>
    </submittedName>
</protein>
<proteinExistence type="predicted"/>
<organism evidence="1 2">
    <name type="scientific">Mycena albidolilacea</name>
    <dbReference type="NCBI Taxonomy" id="1033008"/>
    <lineage>
        <taxon>Eukaryota</taxon>
        <taxon>Fungi</taxon>
        <taxon>Dikarya</taxon>
        <taxon>Basidiomycota</taxon>
        <taxon>Agaricomycotina</taxon>
        <taxon>Agaricomycetes</taxon>
        <taxon>Agaricomycetidae</taxon>
        <taxon>Agaricales</taxon>
        <taxon>Marasmiineae</taxon>
        <taxon>Mycenaceae</taxon>
        <taxon>Mycena</taxon>
    </lineage>
</organism>
<dbReference type="EMBL" id="JARIHO010000114">
    <property type="protein sequence ID" value="KAJ7302614.1"/>
    <property type="molecule type" value="Genomic_DNA"/>
</dbReference>
<evidence type="ECO:0000313" key="1">
    <source>
        <dbReference type="EMBL" id="KAJ7302614.1"/>
    </source>
</evidence>
<sequence>MLRRWGYIRIPHDWEPENKFEQDRQVLPLIYATLFPYGIGGPNNSKCTIPLSLKHHGKHLLNLSDIRFQEHPWFIHLTYYRGMRCCCILD</sequence>
<dbReference type="AlphaFoldDB" id="A0AAD6Z171"/>